<name>A0A224XUZ0_9HEMI</name>
<protein>
    <submittedName>
        <fullName evidence="1">Putative secreted protein</fullName>
    </submittedName>
</protein>
<reference evidence="1" key="1">
    <citation type="journal article" date="2018" name="PLoS Negl. Trop. Dis.">
        <title>An insight into the salivary gland and fat body transcriptome of Panstrongylus lignarius (Hemiptera: Heteroptera), the main vector of Chagas disease in Peru.</title>
        <authorList>
            <person name="Nevoa J.C."/>
            <person name="Mendes M.T."/>
            <person name="da Silva M.V."/>
            <person name="Soares S.C."/>
            <person name="Oliveira C.J.F."/>
            <person name="Ribeiro J.M.C."/>
        </authorList>
    </citation>
    <scope>NUCLEOTIDE SEQUENCE</scope>
</reference>
<proteinExistence type="predicted"/>
<accession>A0A224XUZ0</accession>
<evidence type="ECO:0000313" key="1">
    <source>
        <dbReference type="EMBL" id="JAW16377.1"/>
    </source>
</evidence>
<sequence>MELPLLLLRLAGTATSAFSLKLVFTVRLLFGLRAVGPIELPLLLLRLAGTDCLCLICRTPNGFLPSF</sequence>
<dbReference type="AlphaFoldDB" id="A0A224XUZ0"/>
<organism evidence="1">
    <name type="scientific">Panstrongylus lignarius</name>
    <dbReference type="NCBI Taxonomy" id="156445"/>
    <lineage>
        <taxon>Eukaryota</taxon>
        <taxon>Metazoa</taxon>
        <taxon>Ecdysozoa</taxon>
        <taxon>Arthropoda</taxon>
        <taxon>Hexapoda</taxon>
        <taxon>Insecta</taxon>
        <taxon>Pterygota</taxon>
        <taxon>Neoptera</taxon>
        <taxon>Paraneoptera</taxon>
        <taxon>Hemiptera</taxon>
        <taxon>Heteroptera</taxon>
        <taxon>Panheteroptera</taxon>
        <taxon>Cimicomorpha</taxon>
        <taxon>Reduviidae</taxon>
        <taxon>Triatominae</taxon>
        <taxon>Panstrongylus</taxon>
    </lineage>
</organism>
<dbReference type="EMBL" id="GFTR01000049">
    <property type="protein sequence ID" value="JAW16377.1"/>
    <property type="molecule type" value="Transcribed_RNA"/>
</dbReference>